<dbReference type="Proteomes" id="UP000324159">
    <property type="component" value="Unassembled WGS sequence"/>
</dbReference>
<evidence type="ECO:0000256" key="5">
    <source>
        <dbReference type="HAMAP-Rule" id="MF_01334"/>
    </source>
</evidence>
<dbReference type="OrthoDB" id="9786489at2"/>
<dbReference type="InterPro" id="IPR029751">
    <property type="entry name" value="Ribosomal_L25_dom"/>
</dbReference>
<dbReference type="PANTHER" id="PTHR33284:SF1">
    <property type="entry name" value="RIBOSOMAL PROTEIN L25_GLN-TRNA SYNTHETASE, ANTI-CODON-BINDING DOMAIN-CONTAINING PROTEIN"/>
    <property type="match status" value="1"/>
</dbReference>
<dbReference type="SUPFAM" id="SSF50715">
    <property type="entry name" value="Ribosomal protein L25-like"/>
    <property type="match status" value="1"/>
</dbReference>
<dbReference type="PANTHER" id="PTHR33284">
    <property type="entry name" value="RIBOSOMAL PROTEIN L25/GLN-TRNA SYNTHETASE, ANTI-CODON-BINDING DOMAIN-CONTAINING PROTEIN"/>
    <property type="match status" value="1"/>
</dbReference>
<dbReference type="InterPro" id="IPR020057">
    <property type="entry name" value="Ribosomal_bL25_b-dom"/>
</dbReference>
<evidence type="ECO:0000256" key="2">
    <source>
        <dbReference type="ARBA" id="ARBA00022884"/>
    </source>
</evidence>
<dbReference type="GO" id="GO:0008097">
    <property type="term" value="F:5S rRNA binding"/>
    <property type="evidence" value="ECO:0007669"/>
    <property type="project" value="InterPro"/>
</dbReference>
<gene>
    <name evidence="5" type="primary">rplY</name>
    <name evidence="5" type="synonym">ctc</name>
    <name evidence="9" type="ORF">EDC39_1055</name>
</gene>
<dbReference type="NCBIfam" id="TIGR00731">
    <property type="entry name" value="bL25_bact_ctc"/>
    <property type="match status" value="1"/>
</dbReference>
<keyword evidence="3 5" id="KW-0689">Ribosomal protein</keyword>
<dbReference type="CDD" id="cd00495">
    <property type="entry name" value="Ribosomal_L25_TL5_CTC"/>
    <property type="match status" value="1"/>
</dbReference>
<organism evidence="9 10">
    <name type="scientific">Geothermobacter ehrlichii</name>
    <dbReference type="NCBI Taxonomy" id="213224"/>
    <lineage>
        <taxon>Bacteria</taxon>
        <taxon>Pseudomonadati</taxon>
        <taxon>Thermodesulfobacteriota</taxon>
        <taxon>Desulfuromonadia</taxon>
        <taxon>Desulfuromonadales</taxon>
        <taxon>Geothermobacteraceae</taxon>
        <taxon>Geothermobacter</taxon>
    </lineage>
</organism>
<keyword evidence="10" id="KW-1185">Reference proteome</keyword>
<evidence type="ECO:0000256" key="1">
    <source>
        <dbReference type="ARBA" id="ARBA00022730"/>
    </source>
</evidence>
<feature type="compositionally biased region" description="Acidic residues" evidence="6">
    <location>
        <begin position="191"/>
        <end position="207"/>
    </location>
</feature>
<evidence type="ECO:0000313" key="10">
    <source>
        <dbReference type="Proteomes" id="UP000324159"/>
    </source>
</evidence>
<protein>
    <recommendedName>
        <fullName evidence="5">Large ribosomal subunit protein bL25</fullName>
    </recommendedName>
    <alternativeName>
        <fullName evidence="5">General stress protein CTC</fullName>
    </alternativeName>
</protein>
<dbReference type="NCBIfam" id="NF004128">
    <property type="entry name" value="PRK05618.1-2"/>
    <property type="match status" value="1"/>
</dbReference>
<dbReference type="InterPro" id="IPR001021">
    <property type="entry name" value="Ribosomal_bL25_long"/>
</dbReference>
<keyword evidence="1 5" id="KW-0699">rRNA-binding</keyword>
<dbReference type="InterPro" id="IPR020056">
    <property type="entry name" value="Rbsml_bL25/Gln-tRNA_synth_N"/>
</dbReference>
<evidence type="ECO:0000313" key="9">
    <source>
        <dbReference type="EMBL" id="TYO98645.1"/>
    </source>
</evidence>
<dbReference type="RefSeq" id="WP_148895586.1">
    <property type="nucleotide sequence ID" value="NZ_VNIB01000005.1"/>
</dbReference>
<evidence type="ECO:0000256" key="4">
    <source>
        <dbReference type="ARBA" id="ARBA00023274"/>
    </source>
</evidence>
<sequence length="207" mass="21919">MAQAELNVTARTRTGKGGARAVRREKLVPAVVYGKGMEPCAITVDPRALDKALDDEAGWNTLITLKGDGPFDGKQVIVKDMQIDPLRREVLHVDFQAIDLSAKVSVMVPVHPVGKSEGEKLGGNLEVIRHELEVLCLPTDIPSAIEVDVAALNIGDVLHVADIQPPAGVEIPYDVNFTVITCTGHKPEAGEGAEGEEGAEGAESSEG</sequence>
<comment type="function">
    <text evidence="5">This is one of the proteins that binds to the 5S RNA in the ribosome where it forms part of the central protuberance.</text>
</comment>
<keyword evidence="4 5" id="KW-0687">Ribonucleoprotein</keyword>
<proteinExistence type="inferred from homology"/>
<feature type="domain" description="Large ribosomal subunit protein bL25 beta" evidence="8">
    <location>
        <begin position="103"/>
        <end position="184"/>
    </location>
</feature>
<dbReference type="GO" id="GO:0006412">
    <property type="term" value="P:translation"/>
    <property type="evidence" value="ECO:0007669"/>
    <property type="project" value="UniProtKB-UniRule"/>
</dbReference>
<dbReference type="Pfam" id="PF01386">
    <property type="entry name" value="Ribosomal_L25p"/>
    <property type="match status" value="1"/>
</dbReference>
<dbReference type="InterPro" id="IPR011035">
    <property type="entry name" value="Ribosomal_bL25/Gln-tRNA_synth"/>
</dbReference>
<dbReference type="GO" id="GO:0022625">
    <property type="term" value="C:cytosolic large ribosomal subunit"/>
    <property type="evidence" value="ECO:0007669"/>
    <property type="project" value="TreeGrafter"/>
</dbReference>
<evidence type="ECO:0000259" key="8">
    <source>
        <dbReference type="Pfam" id="PF14693"/>
    </source>
</evidence>
<feature type="region of interest" description="Disordered" evidence="6">
    <location>
        <begin position="186"/>
        <end position="207"/>
    </location>
</feature>
<dbReference type="Gene3D" id="2.40.240.10">
    <property type="entry name" value="Ribosomal Protein L25, Chain P"/>
    <property type="match status" value="1"/>
</dbReference>
<feature type="domain" description="Large ribosomal subunit protein bL25 L25" evidence="7">
    <location>
        <begin position="6"/>
        <end position="95"/>
    </location>
</feature>
<dbReference type="EMBL" id="VNIB01000005">
    <property type="protein sequence ID" value="TYO98645.1"/>
    <property type="molecule type" value="Genomic_DNA"/>
</dbReference>
<keyword evidence="2 5" id="KW-0694">RNA-binding</keyword>
<comment type="similarity">
    <text evidence="5">Belongs to the bacterial ribosomal protein bL25 family. CTC subfamily.</text>
</comment>
<dbReference type="GO" id="GO:0003735">
    <property type="term" value="F:structural constituent of ribosome"/>
    <property type="evidence" value="ECO:0007669"/>
    <property type="project" value="InterPro"/>
</dbReference>
<name>A0A5D3WMP9_9BACT</name>
<dbReference type="Gene3D" id="2.170.120.20">
    <property type="entry name" value="Ribosomal protein L25, beta domain"/>
    <property type="match status" value="1"/>
</dbReference>
<evidence type="ECO:0000256" key="6">
    <source>
        <dbReference type="SAM" id="MobiDB-lite"/>
    </source>
</evidence>
<reference evidence="9 10" key="1">
    <citation type="submission" date="2019-07" db="EMBL/GenBank/DDBJ databases">
        <title>Genomic Encyclopedia of Type Strains, Phase IV (KMG-IV): sequencing the most valuable type-strain genomes for metagenomic binning, comparative biology and taxonomic classification.</title>
        <authorList>
            <person name="Goeker M."/>
        </authorList>
    </citation>
    <scope>NUCLEOTIDE SEQUENCE [LARGE SCALE GENOMIC DNA]</scope>
    <source>
        <strain evidence="9 10">SS015</strain>
    </source>
</reference>
<dbReference type="Pfam" id="PF14693">
    <property type="entry name" value="Ribosomal_TL5_C"/>
    <property type="match status" value="1"/>
</dbReference>
<accession>A0A5D3WMP9</accession>
<evidence type="ECO:0000259" key="7">
    <source>
        <dbReference type="Pfam" id="PF01386"/>
    </source>
</evidence>
<dbReference type="InterPro" id="IPR020930">
    <property type="entry name" value="Ribosomal_uL5_bac-type"/>
</dbReference>
<dbReference type="AlphaFoldDB" id="A0A5D3WMP9"/>
<comment type="caution">
    <text evidence="9">The sequence shown here is derived from an EMBL/GenBank/DDBJ whole genome shotgun (WGS) entry which is preliminary data.</text>
</comment>
<dbReference type="HAMAP" id="MF_01334">
    <property type="entry name" value="Ribosomal_bL25_CTC"/>
    <property type="match status" value="1"/>
</dbReference>
<comment type="subunit">
    <text evidence="5">Part of the 50S ribosomal subunit; part of the 5S rRNA/L5/L18/L25 subcomplex. Contacts the 5S rRNA. Binds to the 5S rRNA independently of L5 and L18.</text>
</comment>
<dbReference type="InterPro" id="IPR037121">
    <property type="entry name" value="Ribosomal_bL25_C"/>
</dbReference>
<evidence type="ECO:0000256" key="3">
    <source>
        <dbReference type="ARBA" id="ARBA00022980"/>
    </source>
</evidence>